<comment type="caution">
    <text evidence="11">The sequence shown here is derived from an EMBL/GenBank/DDBJ whole genome shotgun (WGS) entry which is preliminary data.</text>
</comment>
<sequence>MINLTQYEEKLKKNNIDNCYIFCGIDEELIKENIKNLLETVLNKDFIDLNYVKIDGNTLDSFDKVINACETLPFMSDKKVVLVYRSNFLDEGEDNNKKKLFNELKEYVKSVPESCILIFYYIFKNKREKPSKKIYALDSKCTVIKADKIYGKALEMKVKSIFDKKDKNIGNVELKLFCSNIPNDMGILENEVEKLCCYTIDRDIKREDIYAMYPKKNDDDIFDLVDFIGDKKVKDALKVLNELIYKGEDIPVIIYMIERQFKLLYNIKQYIEDGKDKNFIASKIKLPNFIIERLIRQSKKFTLKQIKGALYICLNVEEKIKSSSLDKKTEMELLIIETITA</sequence>
<dbReference type="Pfam" id="PF06144">
    <property type="entry name" value="DNA_pol3_delta"/>
    <property type="match status" value="1"/>
</dbReference>
<dbReference type="PANTHER" id="PTHR34388">
    <property type="entry name" value="DNA POLYMERASE III SUBUNIT DELTA"/>
    <property type="match status" value="1"/>
</dbReference>
<keyword evidence="4 11" id="KW-0548">Nucleotidyltransferase</keyword>
<dbReference type="Gene3D" id="1.10.8.60">
    <property type="match status" value="1"/>
</dbReference>
<name>A0A923J1H1_CLOTT</name>
<organism evidence="11 12">
    <name type="scientific">Clostridium tetanomorphum</name>
    <dbReference type="NCBI Taxonomy" id="1553"/>
    <lineage>
        <taxon>Bacteria</taxon>
        <taxon>Bacillati</taxon>
        <taxon>Bacillota</taxon>
        <taxon>Clostridia</taxon>
        <taxon>Eubacteriales</taxon>
        <taxon>Clostridiaceae</taxon>
        <taxon>Clostridium</taxon>
    </lineage>
</organism>
<comment type="catalytic activity">
    <reaction evidence="8">
        <text>DNA(n) + a 2'-deoxyribonucleoside 5'-triphosphate = DNA(n+1) + diphosphate</text>
        <dbReference type="Rhea" id="RHEA:22508"/>
        <dbReference type="Rhea" id="RHEA-COMP:17339"/>
        <dbReference type="Rhea" id="RHEA-COMP:17340"/>
        <dbReference type="ChEBI" id="CHEBI:33019"/>
        <dbReference type="ChEBI" id="CHEBI:61560"/>
        <dbReference type="ChEBI" id="CHEBI:173112"/>
        <dbReference type="EC" id="2.7.7.7"/>
    </reaction>
</comment>
<keyword evidence="3 11" id="KW-0808">Transferase</keyword>
<protein>
    <recommendedName>
        <fullName evidence="2">DNA polymerase III subunit delta</fullName>
        <ecNumber evidence="1">2.7.7.7</ecNumber>
    </recommendedName>
</protein>
<keyword evidence="5" id="KW-0235">DNA replication</keyword>
<dbReference type="GO" id="GO:0006261">
    <property type="term" value="P:DNA-templated DNA replication"/>
    <property type="evidence" value="ECO:0007669"/>
    <property type="project" value="TreeGrafter"/>
</dbReference>
<evidence type="ECO:0000256" key="5">
    <source>
        <dbReference type="ARBA" id="ARBA00022705"/>
    </source>
</evidence>
<dbReference type="EMBL" id="JAAZWO010000005">
    <property type="protein sequence ID" value="MBC2397358.1"/>
    <property type="molecule type" value="Genomic_DNA"/>
</dbReference>
<dbReference type="AlphaFoldDB" id="A0A923J1H1"/>
<dbReference type="InterPro" id="IPR005790">
    <property type="entry name" value="DNA_polIII_delta"/>
</dbReference>
<dbReference type="InterPro" id="IPR027417">
    <property type="entry name" value="P-loop_NTPase"/>
</dbReference>
<dbReference type="GO" id="GO:0009360">
    <property type="term" value="C:DNA polymerase III complex"/>
    <property type="evidence" value="ECO:0007669"/>
    <property type="project" value="InterPro"/>
</dbReference>
<proteinExistence type="inferred from homology"/>
<dbReference type="GO" id="GO:0003887">
    <property type="term" value="F:DNA-directed DNA polymerase activity"/>
    <property type="evidence" value="ECO:0007669"/>
    <property type="project" value="UniProtKB-KW"/>
</dbReference>
<dbReference type="SUPFAM" id="SSF52540">
    <property type="entry name" value="P-loop containing nucleoside triphosphate hydrolases"/>
    <property type="match status" value="1"/>
</dbReference>
<dbReference type="InterPro" id="IPR010372">
    <property type="entry name" value="DNA_pol3_delta_N"/>
</dbReference>
<evidence type="ECO:0000256" key="2">
    <source>
        <dbReference type="ARBA" id="ARBA00017703"/>
    </source>
</evidence>
<evidence type="ECO:0000256" key="4">
    <source>
        <dbReference type="ARBA" id="ARBA00022695"/>
    </source>
</evidence>
<dbReference type="GO" id="GO:0003677">
    <property type="term" value="F:DNA binding"/>
    <property type="evidence" value="ECO:0007669"/>
    <property type="project" value="InterPro"/>
</dbReference>
<dbReference type="EC" id="2.7.7.7" evidence="1"/>
<keyword evidence="12" id="KW-1185">Reference proteome</keyword>
<dbReference type="Proteomes" id="UP000563151">
    <property type="component" value="Unassembled WGS sequence"/>
</dbReference>
<reference evidence="11 12" key="1">
    <citation type="submission" date="2020-04" db="EMBL/GenBank/DDBJ databases">
        <title>Genomic insights into acetone-butanol-ethanol (ABE) fermentation by sequencing solventogenic clostridia strains.</title>
        <authorList>
            <person name="Brown S."/>
        </authorList>
    </citation>
    <scope>NUCLEOTIDE SEQUENCE [LARGE SCALE GENOMIC DNA]</scope>
    <source>
        <strain evidence="11 12">DJ011</strain>
    </source>
</reference>
<evidence type="ECO:0000256" key="7">
    <source>
        <dbReference type="ARBA" id="ARBA00034754"/>
    </source>
</evidence>
<evidence type="ECO:0000256" key="3">
    <source>
        <dbReference type="ARBA" id="ARBA00022679"/>
    </source>
</evidence>
<dbReference type="InterPro" id="IPR008921">
    <property type="entry name" value="DNA_pol3_clamp-load_cplx_C"/>
</dbReference>
<dbReference type="InterPro" id="IPR048466">
    <property type="entry name" value="DNA_pol3_delta-like_C"/>
</dbReference>
<accession>A0A923J1H1</accession>
<evidence type="ECO:0000313" key="12">
    <source>
        <dbReference type="Proteomes" id="UP000563151"/>
    </source>
</evidence>
<gene>
    <name evidence="11" type="primary">holA</name>
    <name evidence="11" type="ORF">HGG79_06150</name>
</gene>
<evidence type="ECO:0000313" key="11">
    <source>
        <dbReference type="EMBL" id="MBC2397358.1"/>
    </source>
</evidence>
<keyword evidence="6" id="KW-0239">DNA-directed DNA polymerase</keyword>
<feature type="domain" description="DNA polymerase III delta N-terminal" evidence="9">
    <location>
        <begin position="20"/>
        <end position="146"/>
    </location>
</feature>
<evidence type="ECO:0000259" key="10">
    <source>
        <dbReference type="Pfam" id="PF21694"/>
    </source>
</evidence>
<dbReference type="RefSeq" id="WP_035144392.1">
    <property type="nucleotide sequence ID" value="NZ_JAAZWO010000005.1"/>
</dbReference>
<dbReference type="Pfam" id="PF21694">
    <property type="entry name" value="DNA_pol3_delta_C"/>
    <property type="match status" value="1"/>
</dbReference>
<comment type="similarity">
    <text evidence="7">Belongs to the DNA polymerase HolA subunit family.</text>
</comment>
<evidence type="ECO:0000259" key="9">
    <source>
        <dbReference type="Pfam" id="PF06144"/>
    </source>
</evidence>
<dbReference type="SUPFAM" id="SSF48019">
    <property type="entry name" value="post-AAA+ oligomerization domain-like"/>
    <property type="match status" value="1"/>
</dbReference>
<evidence type="ECO:0000256" key="6">
    <source>
        <dbReference type="ARBA" id="ARBA00022932"/>
    </source>
</evidence>
<dbReference type="Gene3D" id="3.40.50.300">
    <property type="entry name" value="P-loop containing nucleotide triphosphate hydrolases"/>
    <property type="match status" value="1"/>
</dbReference>
<evidence type="ECO:0000256" key="8">
    <source>
        <dbReference type="ARBA" id="ARBA00049244"/>
    </source>
</evidence>
<dbReference type="PANTHER" id="PTHR34388:SF1">
    <property type="entry name" value="DNA POLYMERASE III SUBUNIT DELTA"/>
    <property type="match status" value="1"/>
</dbReference>
<feature type="domain" description="DNA polymerase III delta subunit-like C-terminal" evidence="10">
    <location>
        <begin position="219"/>
        <end position="337"/>
    </location>
</feature>
<evidence type="ECO:0000256" key="1">
    <source>
        <dbReference type="ARBA" id="ARBA00012417"/>
    </source>
</evidence>
<dbReference type="NCBIfam" id="TIGR01128">
    <property type="entry name" value="holA"/>
    <property type="match status" value="1"/>
</dbReference>
<dbReference type="Gene3D" id="1.20.272.10">
    <property type="match status" value="1"/>
</dbReference>